<protein>
    <submittedName>
        <fullName evidence="2">DUF3072 domain-containing protein</fullName>
    </submittedName>
</protein>
<name>A0ABT1A643_9PSEU</name>
<evidence type="ECO:0000313" key="3">
    <source>
        <dbReference type="Proteomes" id="UP001165283"/>
    </source>
</evidence>
<dbReference type="InterPro" id="IPR021425">
    <property type="entry name" value="DUF3072"/>
</dbReference>
<dbReference type="Pfam" id="PF11272">
    <property type="entry name" value="DUF3072"/>
    <property type="match status" value="1"/>
</dbReference>
<evidence type="ECO:0000256" key="1">
    <source>
        <dbReference type="SAM" id="MobiDB-lite"/>
    </source>
</evidence>
<dbReference type="EMBL" id="JAGSOV010000054">
    <property type="protein sequence ID" value="MCO1658477.1"/>
    <property type="molecule type" value="Genomic_DNA"/>
</dbReference>
<dbReference type="RefSeq" id="WP_372497073.1">
    <property type="nucleotide sequence ID" value="NZ_JAGSOV010000054.1"/>
</dbReference>
<comment type="caution">
    <text evidence="2">The sequence shown here is derived from an EMBL/GenBank/DDBJ whole genome shotgun (WGS) entry which is preliminary data.</text>
</comment>
<dbReference type="Proteomes" id="UP001165283">
    <property type="component" value="Unassembled WGS sequence"/>
</dbReference>
<gene>
    <name evidence="2" type="ORF">KDL28_25760</name>
</gene>
<feature type="region of interest" description="Disordered" evidence="1">
    <location>
        <begin position="1"/>
        <end position="53"/>
    </location>
</feature>
<proteinExistence type="predicted"/>
<evidence type="ECO:0000313" key="2">
    <source>
        <dbReference type="EMBL" id="MCO1658477.1"/>
    </source>
</evidence>
<reference evidence="2" key="1">
    <citation type="submission" date="2021-04" db="EMBL/GenBank/DDBJ databases">
        <title>Pseudonocardia sp. nov., isolated from sandy soil of mangrove forest.</title>
        <authorList>
            <person name="Zan Z."/>
            <person name="Huang R."/>
            <person name="Liu W."/>
        </authorList>
    </citation>
    <scope>NUCLEOTIDE SEQUENCE</scope>
    <source>
        <strain evidence="2">S2-4</strain>
    </source>
</reference>
<organism evidence="2 3">
    <name type="scientific">Pseudonocardia humida</name>
    <dbReference type="NCBI Taxonomy" id="2800819"/>
    <lineage>
        <taxon>Bacteria</taxon>
        <taxon>Bacillati</taxon>
        <taxon>Actinomycetota</taxon>
        <taxon>Actinomycetes</taxon>
        <taxon>Pseudonocardiales</taxon>
        <taxon>Pseudonocardiaceae</taxon>
        <taxon>Pseudonocardia</taxon>
    </lineage>
</organism>
<keyword evidence="3" id="KW-1185">Reference proteome</keyword>
<sequence>MTDRAQESTTAGGGADDTGDTAPAGGAAVGSPEKDPADWTTGDEPMTGPQKSYLETLSQQAGREAPPEDLSKADASRLIDELQEVTGRGQ</sequence>
<accession>A0ABT1A643</accession>